<dbReference type="Proteomes" id="UP000450676">
    <property type="component" value="Unassembled WGS sequence"/>
</dbReference>
<evidence type="ECO:0000256" key="1">
    <source>
        <dbReference type="ARBA" id="ARBA00022723"/>
    </source>
</evidence>
<dbReference type="InterPro" id="IPR004360">
    <property type="entry name" value="Glyas_Fos-R_dOase_dom"/>
</dbReference>
<dbReference type="GO" id="GO:0004462">
    <property type="term" value="F:lactoylglutathione lyase activity"/>
    <property type="evidence" value="ECO:0007669"/>
    <property type="project" value="InterPro"/>
</dbReference>
<dbReference type="InterPro" id="IPR037523">
    <property type="entry name" value="VOC_core"/>
</dbReference>
<dbReference type="PROSITE" id="PS51819">
    <property type="entry name" value="VOC"/>
    <property type="match status" value="1"/>
</dbReference>
<accession>A0A7X4KKJ8</accession>
<evidence type="ECO:0000313" key="4">
    <source>
        <dbReference type="Proteomes" id="UP000450676"/>
    </source>
</evidence>
<feature type="domain" description="VOC" evidence="2">
    <location>
        <begin position="6"/>
        <end position="120"/>
    </location>
</feature>
<keyword evidence="4" id="KW-1185">Reference proteome</keyword>
<proteinExistence type="predicted"/>
<reference evidence="3 4" key="1">
    <citation type="submission" date="2019-12" db="EMBL/GenBank/DDBJ databases">
        <title>Novel species isolated from a subtropical stream in China.</title>
        <authorList>
            <person name="Lu H."/>
        </authorList>
    </citation>
    <scope>NUCLEOTIDE SEQUENCE [LARGE SCALE GENOMIC DNA]</scope>
    <source>
        <strain evidence="3 4">FT127W</strain>
    </source>
</reference>
<dbReference type="Pfam" id="PF00903">
    <property type="entry name" value="Glyoxalase"/>
    <property type="match status" value="1"/>
</dbReference>
<dbReference type="InterPro" id="IPR018146">
    <property type="entry name" value="Glyoxalase_1_CS"/>
</dbReference>
<dbReference type="RefSeq" id="WP_161070198.1">
    <property type="nucleotide sequence ID" value="NZ_WWCU01000001.1"/>
</dbReference>
<keyword evidence="1" id="KW-0479">Metal-binding</keyword>
<gene>
    <name evidence="3" type="ORF">GTP77_00440</name>
</gene>
<organism evidence="3 4">
    <name type="scientific">Pseudoduganella aquatica</name>
    <dbReference type="NCBI Taxonomy" id="2660641"/>
    <lineage>
        <taxon>Bacteria</taxon>
        <taxon>Pseudomonadati</taxon>
        <taxon>Pseudomonadota</taxon>
        <taxon>Betaproteobacteria</taxon>
        <taxon>Burkholderiales</taxon>
        <taxon>Oxalobacteraceae</taxon>
        <taxon>Telluria group</taxon>
        <taxon>Pseudoduganella</taxon>
    </lineage>
</organism>
<comment type="caution">
    <text evidence="3">The sequence shown here is derived from an EMBL/GenBank/DDBJ whole genome shotgun (WGS) entry which is preliminary data.</text>
</comment>
<dbReference type="SUPFAM" id="SSF54593">
    <property type="entry name" value="Glyoxalase/Bleomycin resistance protein/Dihydroxybiphenyl dioxygenase"/>
    <property type="match status" value="1"/>
</dbReference>
<dbReference type="InterPro" id="IPR029068">
    <property type="entry name" value="Glyas_Bleomycin-R_OHBP_Dase"/>
</dbReference>
<evidence type="ECO:0000259" key="2">
    <source>
        <dbReference type="PROSITE" id="PS51819"/>
    </source>
</evidence>
<protein>
    <submittedName>
        <fullName evidence="3">Glyoxalase</fullName>
    </submittedName>
</protein>
<dbReference type="EMBL" id="WWCU01000001">
    <property type="protein sequence ID" value="MYN05800.1"/>
    <property type="molecule type" value="Genomic_DNA"/>
</dbReference>
<dbReference type="PANTHER" id="PTHR39175">
    <property type="entry name" value="FAMILY PROTEIN, PUTATIVE (AFU_ORTHOLOGUE AFUA_3G15060)-RELATED"/>
    <property type="match status" value="1"/>
</dbReference>
<dbReference type="PROSITE" id="PS00934">
    <property type="entry name" value="GLYOXALASE_I_1"/>
    <property type="match status" value="1"/>
</dbReference>
<evidence type="ECO:0000313" key="3">
    <source>
        <dbReference type="EMBL" id="MYN05800.1"/>
    </source>
</evidence>
<dbReference type="Gene3D" id="3.10.180.10">
    <property type="entry name" value="2,3-Dihydroxybiphenyl 1,2-Dioxygenase, domain 1"/>
    <property type="match status" value="1"/>
</dbReference>
<dbReference type="GO" id="GO:0046872">
    <property type="term" value="F:metal ion binding"/>
    <property type="evidence" value="ECO:0007669"/>
    <property type="project" value="UniProtKB-KW"/>
</dbReference>
<dbReference type="AlphaFoldDB" id="A0A7X4KKJ8"/>
<sequence>MAKIIGLDHVQVAIPVGAEDTARAFYGKVLGMQELQKPANLAVRGGCWFASGNQQIHIGGESNFLPAKKAHPALLVDDLAGYLAELKQRGLDGGFDEPVPGALRATIFDPFGNRIELVERLAR</sequence>
<name>A0A7X4KKJ8_9BURK</name>
<dbReference type="PANTHER" id="PTHR39175:SF1">
    <property type="entry name" value="FAMILY PROTEIN, PUTATIVE (AFU_ORTHOLOGUE AFUA_3G15060)-RELATED"/>
    <property type="match status" value="1"/>
</dbReference>